<sequence length="158" mass="17781">MAKQGVQAIGQARPCGECSLCCDGWVKTEVLGQRVDVGQPCPYSSGHHCTIHETRPEDPCRIFFCGWAEPGSRLPEWMKPSECGVIVITGRSSWHGRPVDVLVAAGGEIEPRVLEWFQAHALKERRPFVFQSNEQWFGFGPPEFQQAVKEQGRLLFER</sequence>
<name>A0A0S2TGV4_9GAMM</name>
<protein>
    <submittedName>
        <fullName evidence="1">Uncharacterized protein</fullName>
    </submittedName>
</protein>
<dbReference type="AlphaFoldDB" id="A0A0S2TGV4"/>
<dbReference type="KEGG" id="tee:Tel_15025"/>
<dbReference type="EMBL" id="CP013099">
    <property type="protein sequence ID" value="ALP54354.1"/>
    <property type="molecule type" value="Genomic_DNA"/>
</dbReference>
<gene>
    <name evidence="1" type="ORF">Tel_15025</name>
</gene>
<keyword evidence="2" id="KW-1185">Reference proteome</keyword>
<organism evidence="1 2">
    <name type="scientific">Candidatus Tenderia electrophaga</name>
    <dbReference type="NCBI Taxonomy" id="1748243"/>
    <lineage>
        <taxon>Bacteria</taxon>
        <taxon>Pseudomonadati</taxon>
        <taxon>Pseudomonadota</taxon>
        <taxon>Gammaproteobacteria</taxon>
        <taxon>Candidatus Tenderiales</taxon>
        <taxon>Candidatus Tenderiaceae</taxon>
        <taxon>Candidatus Tenderia</taxon>
    </lineage>
</organism>
<evidence type="ECO:0000313" key="2">
    <source>
        <dbReference type="Proteomes" id="UP000055136"/>
    </source>
</evidence>
<evidence type="ECO:0000313" key="1">
    <source>
        <dbReference type="EMBL" id="ALP54354.1"/>
    </source>
</evidence>
<proteinExistence type="predicted"/>
<dbReference type="Proteomes" id="UP000055136">
    <property type="component" value="Chromosome"/>
</dbReference>
<reference evidence="1" key="1">
    <citation type="submission" date="2015-10" db="EMBL/GenBank/DDBJ databases">
        <title>Description of Candidatus Tenderia electrophaga gen. nov, sp. nov., an Uncultivated Electroautotroph from a Biocathode Enrichment.</title>
        <authorList>
            <person name="Eddie B.J."/>
            <person name="Malanoski A.P."/>
            <person name="Wang Z."/>
            <person name="Hall R.J."/>
            <person name="Oh S.D."/>
            <person name="Heiner C."/>
            <person name="Lin B."/>
            <person name="Strycharz-Glaven S.M."/>
        </authorList>
    </citation>
    <scope>NUCLEOTIDE SEQUENCE [LARGE SCALE GENOMIC DNA]</scope>
    <source>
        <strain evidence="1">NRL1</strain>
    </source>
</reference>
<accession>A0A0S2TGV4</accession>